<proteinExistence type="predicted"/>
<dbReference type="Proteomes" id="UP000276133">
    <property type="component" value="Unassembled WGS sequence"/>
</dbReference>
<sequence>MILAYILALHVLCLIEVSDAKDCTNGKEHTTVSREINNNFHNLTEVQLFITMCSLFRLSIKSQERLY</sequence>
<reference evidence="2 3" key="1">
    <citation type="journal article" date="2018" name="Sci. Rep.">
        <title>Genomic signatures of local adaptation to the degree of environmental predictability in rotifers.</title>
        <authorList>
            <person name="Franch-Gras L."/>
            <person name="Hahn C."/>
            <person name="Garcia-Roger E.M."/>
            <person name="Carmona M.J."/>
            <person name="Serra M."/>
            <person name="Gomez A."/>
        </authorList>
    </citation>
    <scope>NUCLEOTIDE SEQUENCE [LARGE SCALE GENOMIC DNA]</scope>
    <source>
        <strain evidence="2">HYR1</strain>
    </source>
</reference>
<dbReference type="AlphaFoldDB" id="A0A3M7P6N7"/>
<evidence type="ECO:0000313" key="3">
    <source>
        <dbReference type="Proteomes" id="UP000276133"/>
    </source>
</evidence>
<keyword evidence="3" id="KW-1185">Reference proteome</keyword>
<evidence type="ECO:0000313" key="2">
    <source>
        <dbReference type="EMBL" id="RMZ94756.1"/>
    </source>
</evidence>
<feature type="chain" id="PRO_5018306597" evidence="1">
    <location>
        <begin position="21"/>
        <end position="67"/>
    </location>
</feature>
<evidence type="ECO:0000256" key="1">
    <source>
        <dbReference type="SAM" id="SignalP"/>
    </source>
</evidence>
<name>A0A3M7P6N7_BRAPC</name>
<keyword evidence="1" id="KW-0732">Signal</keyword>
<accession>A0A3M7P6N7</accession>
<organism evidence="2 3">
    <name type="scientific">Brachionus plicatilis</name>
    <name type="common">Marine rotifer</name>
    <name type="synonym">Brachionus muelleri</name>
    <dbReference type="NCBI Taxonomy" id="10195"/>
    <lineage>
        <taxon>Eukaryota</taxon>
        <taxon>Metazoa</taxon>
        <taxon>Spiralia</taxon>
        <taxon>Gnathifera</taxon>
        <taxon>Rotifera</taxon>
        <taxon>Eurotatoria</taxon>
        <taxon>Monogononta</taxon>
        <taxon>Pseudotrocha</taxon>
        <taxon>Ploima</taxon>
        <taxon>Brachionidae</taxon>
        <taxon>Brachionus</taxon>
    </lineage>
</organism>
<protein>
    <submittedName>
        <fullName evidence="2">Uncharacterized protein</fullName>
    </submittedName>
</protein>
<dbReference type="EMBL" id="REGN01012827">
    <property type="protein sequence ID" value="RMZ94756.1"/>
    <property type="molecule type" value="Genomic_DNA"/>
</dbReference>
<gene>
    <name evidence="2" type="ORF">BpHYR1_010939</name>
</gene>
<feature type="signal peptide" evidence="1">
    <location>
        <begin position="1"/>
        <end position="20"/>
    </location>
</feature>
<comment type="caution">
    <text evidence="2">The sequence shown here is derived from an EMBL/GenBank/DDBJ whole genome shotgun (WGS) entry which is preliminary data.</text>
</comment>